<dbReference type="Proteomes" id="UP001163603">
    <property type="component" value="Chromosome 1"/>
</dbReference>
<name>A0ACC0ZGA0_9ROSI</name>
<accession>A0ACC0ZGA0</accession>
<gene>
    <name evidence="1" type="ORF">Pint_02240</name>
</gene>
<dbReference type="EMBL" id="CM047736">
    <property type="protein sequence ID" value="KAJ0051833.1"/>
    <property type="molecule type" value="Genomic_DNA"/>
</dbReference>
<proteinExistence type="predicted"/>
<comment type="caution">
    <text evidence="1">The sequence shown here is derived from an EMBL/GenBank/DDBJ whole genome shotgun (WGS) entry which is preliminary data.</text>
</comment>
<sequence length="162" mass="18148">MRFNLCVDFLLLFLFAQCFASSSFISDNVFLSQRNTGRALLQAQTTCPVNFEEKNYTILTSQCKGPDYPAETCCTALKEFCCPFVDKINDMKTDCAATMFSYINLRGKFPPGLFSSKCREGKYGLTCQSVPPPAPAQSHAAATQYTLWMLATAFLALFFFMH</sequence>
<organism evidence="1 2">
    <name type="scientific">Pistacia integerrima</name>
    <dbReference type="NCBI Taxonomy" id="434235"/>
    <lineage>
        <taxon>Eukaryota</taxon>
        <taxon>Viridiplantae</taxon>
        <taxon>Streptophyta</taxon>
        <taxon>Embryophyta</taxon>
        <taxon>Tracheophyta</taxon>
        <taxon>Spermatophyta</taxon>
        <taxon>Magnoliopsida</taxon>
        <taxon>eudicotyledons</taxon>
        <taxon>Gunneridae</taxon>
        <taxon>Pentapetalae</taxon>
        <taxon>rosids</taxon>
        <taxon>malvids</taxon>
        <taxon>Sapindales</taxon>
        <taxon>Anacardiaceae</taxon>
        <taxon>Pistacia</taxon>
    </lineage>
</organism>
<reference evidence="2" key="1">
    <citation type="journal article" date="2023" name="G3 (Bethesda)">
        <title>Genome assembly and association tests identify interacting loci associated with vigor, precocity, and sex in interspecific pistachio rootstocks.</title>
        <authorList>
            <person name="Palmer W."/>
            <person name="Jacygrad E."/>
            <person name="Sagayaradj S."/>
            <person name="Cavanaugh K."/>
            <person name="Han R."/>
            <person name="Bertier L."/>
            <person name="Beede B."/>
            <person name="Kafkas S."/>
            <person name="Golino D."/>
            <person name="Preece J."/>
            <person name="Michelmore R."/>
        </authorList>
    </citation>
    <scope>NUCLEOTIDE SEQUENCE [LARGE SCALE GENOMIC DNA]</scope>
</reference>
<keyword evidence="2" id="KW-1185">Reference proteome</keyword>
<evidence type="ECO:0000313" key="2">
    <source>
        <dbReference type="Proteomes" id="UP001163603"/>
    </source>
</evidence>
<evidence type="ECO:0000313" key="1">
    <source>
        <dbReference type="EMBL" id="KAJ0051833.1"/>
    </source>
</evidence>
<protein>
    <submittedName>
        <fullName evidence="1">Uncharacterized protein</fullName>
    </submittedName>
</protein>